<dbReference type="OrthoDB" id="5770785at2"/>
<evidence type="ECO:0000256" key="2">
    <source>
        <dbReference type="ARBA" id="ARBA00022490"/>
    </source>
</evidence>
<comment type="subcellular location">
    <subcellularLocation>
        <location evidence="1">Cytoplasm</location>
    </subcellularLocation>
</comment>
<accession>A0A222GA98</accession>
<keyword evidence="2" id="KW-0963">Cytoplasm</keyword>
<dbReference type="EMBL" id="CP020465">
    <property type="protein sequence ID" value="ASP48828.1"/>
    <property type="molecule type" value="Genomic_DNA"/>
</dbReference>
<dbReference type="PANTHER" id="PTHR38603:SF1">
    <property type="entry name" value="CHAPERONE NAPD"/>
    <property type="match status" value="1"/>
</dbReference>
<dbReference type="GO" id="GO:0051224">
    <property type="term" value="P:negative regulation of protein transport"/>
    <property type="evidence" value="ECO:0007669"/>
    <property type="project" value="TreeGrafter"/>
</dbReference>
<dbReference type="GO" id="GO:0005737">
    <property type="term" value="C:cytoplasm"/>
    <property type="evidence" value="ECO:0007669"/>
    <property type="project" value="UniProtKB-SubCell"/>
</dbReference>
<dbReference type="Gene3D" id="3.30.70.920">
    <property type="match status" value="1"/>
</dbReference>
<name>A0A222GA98_9GAMM</name>
<sequence>MINLLEESPVNIAGVMFMAYPDKAAKVADDLQAFPGAEIHATGENGSLVFTVEGLEGETNPAKRIIDTITDMSNVSGVISSSLIFHHNDAGLPQHQGKAL</sequence>
<reference evidence="4 5" key="1">
    <citation type="submission" date="2017-08" db="EMBL/GenBank/DDBJ databases">
        <title>Complete genome of Colwellia sp. NB097-1, a psychrophile bacterium ioslated from Bering Sea.</title>
        <authorList>
            <person name="Chen X."/>
        </authorList>
    </citation>
    <scope>NUCLEOTIDE SEQUENCE [LARGE SCALE GENOMIC DNA]</scope>
    <source>
        <strain evidence="4 5">NB097-1</strain>
    </source>
</reference>
<evidence type="ECO:0008006" key="6">
    <source>
        <dbReference type="Google" id="ProtNLM"/>
    </source>
</evidence>
<gene>
    <name evidence="4" type="ORF">B5D82_14265</name>
</gene>
<organism evidence="4 5">
    <name type="scientific">Cognaticolwellia beringensis</name>
    <dbReference type="NCBI Taxonomy" id="1967665"/>
    <lineage>
        <taxon>Bacteria</taxon>
        <taxon>Pseudomonadati</taxon>
        <taxon>Pseudomonadota</taxon>
        <taxon>Gammaproteobacteria</taxon>
        <taxon>Alteromonadales</taxon>
        <taxon>Colwelliaceae</taxon>
        <taxon>Cognaticolwellia</taxon>
    </lineage>
</organism>
<evidence type="ECO:0000256" key="3">
    <source>
        <dbReference type="ARBA" id="ARBA00023186"/>
    </source>
</evidence>
<dbReference type="KEGG" id="cber:B5D82_14265"/>
<dbReference type="AlphaFoldDB" id="A0A222GA98"/>
<evidence type="ECO:0000313" key="5">
    <source>
        <dbReference type="Proteomes" id="UP000202259"/>
    </source>
</evidence>
<evidence type="ECO:0000313" key="4">
    <source>
        <dbReference type="EMBL" id="ASP48828.1"/>
    </source>
</evidence>
<evidence type="ECO:0000256" key="1">
    <source>
        <dbReference type="ARBA" id="ARBA00004496"/>
    </source>
</evidence>
<keyword evidence="3" id="KW-0143">Chaperone</keyword>
<dbReference type="Proteomes" id="UP000202259">
    <property type="component" value="Chromosome"/>
</dbReference>
<dbReference type="RefSeq" id="WP_081152447.1">
    <property type="nucleotide sequence ID" value="NZ_CP020465.1"/>
</dbReference>
<dbReference type="PANTHER" id="PTHR38603">
    <property type="entry name" value="CHAPERONE NAPD"/>
    <property type="match status" value="1"/>
</dbReference>
<proteinExistence type="predicted"/>
<keyword evidence="5" id="KW-1185">Reference proteome</keyword>
<dbReference type="InterPro" id="IPR005623">
    <property type="entry name" value="Chaperone_NapD_NO3_reduct"/>
</dbReference>
<dbReference type="Pfam" id="PF03927">
    <property type="entry name" value="NapD"/>
    <property type="match status" value="1"/>
</dbReference>
<protein>
    <recommendedName>
        <fullName evidence="6">Chaperone NapD</fullName>
    </recommendedName>
</protein>